<evidence type="ECO:0000256" key="3">
    <source>
        <dbReference type="ARBA" id="ARBA00022679"/>
    </source>
</evidence>
<evidence type="ECO:0000256" key="6">
    <source>
        <dbReference type="ARBA" id="ARBA00022989"/>
    </source>
</evidence>
<feature type="transmembrane region" description="Helical" evidence="12">
    <location>
        <begin position="245"/>
        <end position="265"/>
    </location>
</feature>
<evidence type="ECO:0000256" key="9">
    <source>
        <dbReference type="PIRNR" id="PIRNR000439"/>
    </source>
</evidence>
<dbReference type="Pfam" id="PF03062">
    <property type="entry name" value="MBOAT"/>
    <property type="match status" value="1"/>
</dbReference>
<organism evidence="13 14">
    <name type="scientific">Plutella xylostella</name>
    <name type="common">Diamondback moth</name>
    <name type="synonym">Plutella maculipennis</name>
    <dbReference type="NCBI Taxonomy" id="51655"/>
    <lineage>
        <taxon>Eukaryota</taxon>
        <taxon>Metazoa</taxon>
        <taxon>Ecdysozoa</taxon>
        <taxon>Arthropoda</taxon>
        <taxon>Hexapoda</taxon>
        <taxon>Insecta</taxon>
        <taxon>Pterygota</taxon>
        <taxon>Neoptera</taxon>
        <taxon>Endopterygota</taxon>
        <taxon>Lepidoptera</taxon>
        <taxon>Glossata</taxon>
        <taxon>Ditrysia</taxon>
        <taxon>Yponomeutoidea</taxon>
        <taxon>Plutellidae</taxon>
        <taxon>Plutella</taxon>
    </lineage>
</organism>
<accession>A0A8S4D872</accession>
<feature type="region of interest" description="Disordered" evidence="11">
    <location>
        <begin position="1"/>
        <end position="22"/>
    </location>
</feature>
<keyword evidence="5 9" id="KW-0256">Endoplasmic reticulum</keyword>
<feature type="transmembrane region" description="Helical" evidence="12">
    <location>
        <begin position="103"/>
        <end position="125"/>
    </location>
</feature>
<dbReference type="GO" id="GO:0005789">
    <property type="term" value="C:endoplasmic reticulum membrane"/>
    <property type="evidence" value="ECO:0007669"/>
    <property type="project" value="UniProtKB-SubCell"/>
</dbReference>
<feature type="transmembrane region" description="Helical" evidence="12">
    <location>
        <begin position="178"/>
        <end position="198"/>
    </location>
</feature>
<keyword evidence="3 9" id="KW-0808">Transferase</keyword>
<dbReference type="InterPro" id="IPR004299">
    <property type="entry name" value="MBOAT_fam"/>
</dbReference>
<protein>
    <recommendedName>
        <fullName evidence="9">O-acyltransferase</fullName>
    </recommendedName>
</protein>
<comment type="similarity">
    <text evidence="2 9">Belongs to the membrane-bound acyltransferase family. Sterol o-acyltransferase subfamily.</text>
</comment>
<dbReference type="Proteomes" id="UP000653454">
    <property type="component" value="Unassembled WGS sequence"/>
</dbReference>
<dbReference type="AlphaFoldDB" id="A0A8S4D872"/>
<dbReference type="PIRSF" id="PIRSF000439">
    <property type="entry name" value="Oat_ACAT_DAG_ARE"/>
    <property type="match status" value="1"/>
</dbReference>
<keyword evidence="7 9" id="KW-0472">Membrane</keyword>
<comment type="subcellular location">
    <subcellularLocation>
        <location evidence="1 9">Endoplasmic reticulum membrane</location>
        <topology evidence="1 9">Multi-pass membrane protein</topology>
    </subcellularLocation>
</comment>
<feature type="transmembrane region" description="Helical" evidence="12">
    <location>
        <begin position="56"/>
        <end position="75"/>
    </location>
</feature>
<dbReference type="PANTHER" id="PTHR10408">
    <property type="entry name" value="STEROL O-ACYLTRANSFERASE"/>
    <property type="match status" value="1"/>
</dbReference>
<keyword evidence="14" id="KW-1185">Reference proteome</keyword>
<evidence type="ECO:0000313" key="14">
    <source>
        <dbReference type="Proteomes" id="UP000653454"/>
    </source>
</evidence>
<feature type="transmembrane region" description="Helical" evidence="12">
    <location>
        <begin position="285"/>
        <end position="311"/>
    </location>
</feature>
<evidence type="ECO:0000313" key="13">
    <source>
        <dbReference type="EMBL" id="CAG9096875.1"/>
    </source>
</evidence>
<dbReference type="InterPro" id="IPR014371">
    <property type="entry name" value="Oat_ACAT_DAG_ARE"/>
</dbReference>
<feature type="transmembrane region" description="Helical" evidence="12">
    <location>
        <begin position="145"/>
        <end position="166"/>
    </location>
</feature>
<evidence type="ECO:0000256" key="12">
    <source>
        <dbReference type="SAM" id="Phobius"/>
    </source>
</evidence>
<evidence type="ECO:0000256" key="5">
    <source>
        <dbReference type="ARBA" id="ARBA00022824"/>
    </source>
</evidence>
<evidence type="ECO:0000256" key="4">
    <source>
        <dbReference type="ARBA" id="ARBA00022692"/>
    </source>
</evidence>
<dbReference type="GO" id="GO:0008203">
    <property type="term" value="P:cholesterol metabolic process"/>
    <property type="evidence" value="ECO:0007669"/>
    <property type="project" value="TreeGrafter"/>
</dbReference>
<evidence type="ECO:0000256" key="1">
    <source>
        <dbReference type="ARBA" id="ARBA00004477"/>
    </source>
</evidence>
<sequence>MSEDSALRSRSSKKGDINQNGHLQNKNEKKKWVDMSFLPRESPLTVLLSTSLHIRAIYHIFIAILIILMMDTFMYDFVEFGKIKLGVYPVIYGFGDIGRCGRLWLFELALALAFYPGLRVYGLGARVLRKHTAPAPPRRPPSPRVLSAAWSTLGAAALAALLGALLGVPSWDLGRRHLALASGCIVTLEMIRFAMKIYAVTVACVPRCHAAGGTPLPSFRHYLYFLFAPTLLYRDKYPRTEKTRWGVVALHLLEVVAIIFYNSFLWERFILPYWSDYGKEPQVQLGRVVQAMFACVLPSIISFLCGFYCVLHAWLNAFAEMLTFADRLFYEEWWTMSEYSKYYRAWNRVVYAWLRDHIYIPLVPRAGRSLATLSVFLISAVFHELVLALSFGFFYPVLLVMFGVFGLLCVPLTATCGRLFPGVFNLVMWLTLMVGNGLLWSLYPMEYFARKNCPASPGDSFFVPKSWSCPEIVMKSNWTFNNPFTF</sequence>
<evidence type="ECO:0000256" key="8">
    <source>
        <dbReference type="ARBA" id="ARBA00023315"/>
    </source>
</evidence>
<keyword evidence="4 12" id="KW-0812">Transmembrane</keyword>
<dbReference type="PANTHER" id="PTHR10408:SF8">
    <property type="entry name" value="O-ACYLTRANSFERASE"/>
    <property type="match status" value="1"/>
</dbReference>
<evidence type="ECO:0000256" key="11">
    <source>
        <dbReference type="SAM" id="MobiDB-lite"/>
    </source>
</evidence>
<name>A0A8S4D872_PLUXY</name>
<feature type="transmembrane region" description="Helical" evidence="12">
    <location>
        <begin position="426"/>
        <end position="443"/>
    </location>
</feature>
<feature type="active site" evidence="10">
    <location>
        <position position="383"/>
    </location>
</feature>
<dbReference type="GO" id="GO:0008374">
    <property type="term" value="F:O-acyltransferase activity"/>
    <property type="evidence" value="ECO:0007669"/>
    <property type="project" value="InterPro"/>
</dbReference>
<gene>
    <name evidence="13" type="ORF">PLXY2_LOCUS1776</name>
</gene>
<feature type="transmembrane region" description="Helical" evidence="12">
    <location>
        <begin position="393"/>
        <end position="414"/>
    </location>
</feature>
<reference evidence="13" key="1">
    <citation type="submission" date="2020-11" db="EMBL/GenBank/DDBJ databases">
        <authorList>
            <person name="Whiteford S."/>
        </authorList>
    </citation>
    <scope>NUCLEOTIDE SEQUENCE</scope>
</reference>
<dbReference type="EMBL" id="CAJHNJ030000004">
    <property type="protein sequence ID" value="CAG9096875.1"/>
    <property type="molecule type" value="Genomic_DNA"/>
</dbReference>
<evidence type="ECO:0000256" key="10">
    <source>
        <dbReference type="PIRSR" id="PIRSR000439-1"/>
    </source>
</evidence>
<proteinExistence type="inferred from homology"/>
<keyword evidence="8 9" id="KW-0012">Acyltransferase</keyword>
<evidence type="ECO:0000256" key="7">
    <source>
        <dbReference type="ARBA" id="ARBA00023136"/>
    </source>
</evidence>
<keyword evidence="6 12" id="KW-1133">Transmembrane helix</keyword>
<evidence type="ECO:0000256" key="2">
    <source>
        <dbReference type="ARBA" id="ARBA00009010"/>
    </source>
</evidence>
<comment type="caution">
    <text evidence="13">The sequence shown here is derived from an EMBL/GenBank/DDBJ whole genome shotgun (WGS) entry which is preliminary data.</text>
</comment>